<dbReference type="InterPro" id="IPR009187">
    <property type="entry name" value="Prok_Ku"/>
</dbReference>
<dbReference type="GO" id="GO:0006303">
    <property type="term" value="P:double-strand break repair via nonhomologous end joining"/>
    <property type="evidence" value="ECO:0007669"/>
    <property type="project" value="UniProtKB-UniRule"/>
</dbReference>
<evidence type="ECO:0000256" key="3">
    <source>
        <dbReference type="ARBA" id="ARBA00023172"/>
    </source>
</evidence>
<dbReference type="NCBIfam" id="TIGR02772">
    <property type="entry name" value="Ku_bact"/>
    <property type="match status" value="1"/>
</dbReference>
<keyword evidence="3 5" id="KW-0233">DNA recombination</keyword>
<dbReference type="PANTHER" id="PTHR41251:SF1">
    <property type="entry name" value="NON-HOMOLOGOUS END JOINING PROTEIN KU"/>
    <property type="match status" value="1"/>
</dbReference>
<dbReference type="Gene3D" id="2.40.290.10">
    <property type="match status" value="1"/>
</dbReference>
<dbReference type="PANTHER" id="PTHR41251">
    <property type="entry name" value="NON-HOMOLOGOUS END JOINING PROTEIN KU"/>
    <property type="match status" value="1"/>
</dbReference>
<dbReference type="GO" id="GO:0003690">
    <property type="term" value="F:double-stranded DNA binding"/>
    <property type="evidence" value="ECO:0007669"/>
    <property type="project" value="UniProtKB-UniRule"/>
</dbReference>
<feature type="domain" description="Ku" evidence="7">
    <location>
        <begin position="55"/>
        <end position="183"/>
    </location>
</feature>
<dbReference type="AlphaFoldDB" id="A0A5Q2MX54"/>
<evidence type="ECO:0000313" key="8">
    <source>
        <dbReference type="EMBL" id="QGG47224.1"/>
    </source>
</evidence>
<dbReference type="GO" id="GO:0006310">
    <property type="term" value="P:DNA recombination"/>
    <property type="evidence" value="ECO:0007669"/>
    <property type="project" value="UniProtKB-KW"/>
</dbReference>
<keyword evidence="1 5" id="KW-0227">DNA damage</keyword>
<dbReference type="CDD" id="cd00789">
    <property type="entry name" value="KU_like"/>
    <property type="match status" value="1"/>
</dbReference>
<evidence type="ECO:0000256" key="6">
    <source>
        <dbReference type="SAM" id="MobiDB-lite"/>
    </source>
</evidence>
<comment type="function">
    <text evidence="5">With LigD forms a non-homologous end joining (NHEJ) DNA repair enzyme, which repairs dsDNA breaks with reduced fidelity. Binds linear dsDNA with 5'- and 3'- overhangs but not closed circular dsDNA nor ssDNA. Recruits and stimulates the ligase activity of LigD.</text>
</comment>
<protein>
    <recommendedName>
        <fullName evidence="5">Non-homologous end joining protein Ku</fullName>
    </recommendedName>
</protein>
<dbReference type="EMBL" id="CP045875">
    <property type="protein sequence ID" value="QGG47224.1"/>
    <property type="molecule type" value="Genomic_DNA"/>
</dbReference>
<reference evidence="9" key="1">
    <citation type="submission" date="2019-11" db="EMBL/GenBank/DDBJ databases">
        <title>Genome sequence of Heliorestis convoluta strain HH, an alkaliphilic and minimalistic phototrophic bacterium from a soda lake in Egypt.</title>
        <authorList>
            <person name="Dewey E.D."/>
            <person name="Stokes L.M."/>
            <person name="Burchell B.M."/>
            <person name="Shaffer K.N."/>
            <person name="Huntington A.M."/>
            <person name="Baker J.M."/>
            <person name="Nadendla S."/>
            <person name="Giglio M.G."/>
            <person name="Touchman J.W."/>
            <person name="Blankenship R.E."/>
            <person name="Madigan M.T."/>
            <person name="Sattley W.M."/>
        </authorList>
    </citation>
    <scope>NUCLEOTIDE SEQUENCE [LARGE SCALE GENOMIC DNA]</scope>
    <source>
        <strain evidence="9">HH</strain>
    </source>
</reference>
<sequence length="286" mass="32892">MYLMRSLWKGAVSFGLVHIPIKLFAATEDKDIRFRLLHKECNHPIQYQKRCPHCDREVEPEEIVKGFEYTKGRFVIVTEEELEALEPESSRTIEIQSFVNLPEIDPIYFVKTYYLAPDQQGQKAYALLHQALQEMNRLALAKVTLRSKEAIAALRVYGEGLAMHIMLFPEEIRSMDQLGELGQSVEVSAKEKTMAIQLIESLTEPFNPERWQNEYKEKLNHYLQEKVQGQEIIDQPTAPAPKGKVVDLMEALKVSLDQAKAQQAQQKKTTKKGKTTKSTTERRKTS</sequence>
<keyword evidence="4 5" id="KW-0234">DNA repair</keyword>
<evidence type="ECO:0000259" key="7">
    <source>
        <dbReference type="SMART" id="SM00559"/>
    </source>
</evidence>
<proteinExistence type="inferred from homology"/>
<evidence type="ECO:0000256" key="2">
    <source>
        <dbReference type="ARBA" id="ARBA00023125"/>
    </source>
</evidence>
<evidence type="ECO:0000313" key="9">
    <source>
        <dbReference type="Proteomes" id="UP000366051"/>
    </source>
</evidence>
<keyword evidence="2 5" id="KW-0238">DNA-binding</keyword>
<dbReference type="Pfam" id="PF02735">
    <property type="entry name" value="Ku"/>
    <property type="match status" value="1"/>
</dbReference>
<comment type="similarity">
    <text evidence="5">Belongs to the prokaryotic Ku family.</text>
</comment>
<keyword evidence="9" id="KW-1185">Reference proteome</keyword>
<dbReference type="PIRSF" id="PIRSF006493">
    <property type="entry name" value="Prok_Ku"/>
    <property type="match status" value="1"/>
</dbReference>
<dbReference type="KEGG" id="hcv:FTV88_1072"/>
<accession>A0A5Q2MX54</accession>
<evidence type="ECO:0000256" key="4">
    <source>
        <dbReference type="ARBA" id="ARBA00023204"/>
    </source>
</evidence>
<feature type="region of interest" description="Disordered" evidence="6">
    <location>
        <begin position="257"/>
        <end position="286"/>
    </location>
</feature>
<evidence type="ECO:0000256" key="1">
    <source>
        <dbReference type="ARBA" id="ARBA00022763"/>
    </source>
</evidence>
<name>A0A5Q2MX54_9FIRM</name>
<dbReference type="Proteomes" id="UP000366051">
    <property type="component" value="Chromosome"/>
</dbReference>
<dbReference type="InterPro" id="IPR016194">
    <property type="entry name" value="SPOC-like_C_dom_sf"/>
</dbReference>
<dbReference type="InterPro" id="IPR006164">
    <property type="entry name" value="DNA_bd_Ku70/Ku80"/>
</dbReference>
<organism evidence="8 9">
    <name type="scientific">Heliorestis convoluta</name>
    <dbReference type="NCBI Taxonomy" id="356322"/>
    <lineage>
        <taxon>Bacteria</taxon>
        <taxon>Bacillati</taxon>
        <taxon>Bacillota</taxon>
        <taxon>Clostridia</taxon>
        <taxon>Eubacteriales</taxon>
        <taxon>Heliobacteriaceae</taxon>
        <taxon>Heliorestis</taxon>
    </lineage>
</organism>
<dbReference type="SUPFAM" id="SSF100939">
    <property type="entry name" value="SPOC domain-like"/>
    <property type="match status" value="1"/>
</dbReference>
<dbReference type="SMART" id="SM00559">
    <property type="entry name" value="Ku78"/>
    <property type="match status" value="1"/>
</dbReference>
<dbReference type="FunFam" id="2.40.290.10:FF:000004">
    <property type="entry name" value="Non-homologous end joining protein Ku"/>
    <property type="match status" value="1"/>
</dbReference>
<dbReference type="HAMAP" id="MF_01875">
    <property type="entry name" value="Prokaryotic_Ku"/>
    <property type="match status" value="1"/>
</dbReference>
<gene>
    <name evidence="5" type="primary">ku</name>
    <name evidence="8" type="ORF">FTV88_1072</name>
</gene>
<feature type="compositionally biased region" description="Low complexity" evidence="6">
    <location>
        <begin position="258"/>
        <end position="267"/>
    </location>
</feature>
<comment type="subunit">
    <text evidence="5">Homodimer. Interacts with LigD.</text>
</comment>
<evidence type="ECO:0000256" key="5">
    <source>
        <dbReference type="HAMAP-Rule" id="MF_01875"/>
    </source>
</evidence>